<dbReference type="PANTHER" id="PTHR11630:SF48">
    <property type="entry name" value="DNA HELICASE MCM9"/>
    <property type="match status" value="1"/>
</dbReference>
<dbReference type="Pfam" id="PF17855">
    <property type="entry name" value="MCM_lid"/>
    <property type="match status" value="1"/>
</dbReference>
<dbReference type="Gene3D" id="2.20.28.10">
    <property type="match status" value="1"/>
</dbReference>
<feature type="compositionally biased region" description="Basic and acidic residues" evidence="18">
    <location>
        <begin position="1198"/>
        <end position="1207"/>
    </location>
</feature>
<feature type="region of interest" description="Disordered" evidence="18">
    <location>
        <begin position="755"/>
        <end position="825"/>
    </location>
</feature>
<evidence type="ECO:0000313" key="20">
    <source>
        <dbReference type="EMBL" id="KAK8395828.1"/>
    </source>
</evidence>
<evidence type="ECO:0000256" key="4">
    <source>
        <dbReference type="ARBA" id="ARBA00012551"/>
    </source>
</evidence>
<feature type="compositionally biased region" description="Low complexity" evidence="18">
    <location>
        <begin position="1332"/>
        <end position="1342"/>
    </location>
</feature>
<evidence type="ECO:0000256" key="12">
    <source>
        <dbReference type="ARBA" id="ARBA00023163"/>
    </source>
</evidence>
<dbReference type="PRINTS" id="PR01657">
    <property type="entry name" value="MCMFAMILY"/>
</dbReference>
<dbReference type="InterPro" id="IPR013929">
    <property type="entry name" value="RPAP1_C"/>
</dbReference>
<dbReference type="InterPro" id="IPR027417">
    <property type="entry name" value="P-loop_NTPase"/>
</dbReference>
<dbReference type="Gene3D" id="2.40.50.140">
    <property type="entry name" value="Nucleic acid-binding proteins"/>
    <property type="match status" value="1"/>
</dbReference>
<keyword evidence="10 17" id="KW-0067">ATP-binding</keyword>
<dbReference type="Pfam" id="PF00493">
    <property type="entry name" value="MCM"/>
    <property type="match status" value="1"/>
</dbReference>
<dbReference type="GO" id="GO:0000724">
    <property type="term" value="P:double-strand break repair via homologous recombination"/>
    <property type="evidence" value="ECO:0007669"/>
    <property type="project" value="TreeGrafter"/>
</dbReference>
<evidence type="ECO:0000256" key="3">
    <source>
        <dbReference type="ARBA" id="ARBA00009953"/>
    </source>
</evidence>
<accession>A0AAW0U8Y7</accession>
<keyword evidence="5" id="KW-0235">DNA replication</keyword>
<name>A0AAW0U8Y7_SCYPA</name>
<dbReference type="InterPro" id="IPR057989">
    <property type="entry name" value="TPR_RPAP1/MINIYO-like"/>
</dbReference>
<dbReference type="InterPro" id="IPR018525">
    <property type="entry name" value="MCM_CS"/>
</dbReference>
<sequence length="2533" mass="282536">MGTPGGGRTKIRARDVFESYFLKHHRQDLTEILEEQQDVEQHYPVFVNFLTMFEEHTEVAESLLTAPAKLLPVLDLALFRAATKLLGELKESCDKLSMKTNLHARITGLPSCPELYRDRMPRTADVGRLLCVVGTVVRRTSAKMLEYQKEFMCAKCKHVFTVVADHDQYYQLNKPGRCPNPTECYSTYFTMLTAASRPIHTKDYQELKIQEQVQKLKMGSIPASLWVTLEDDLVDSCRPGDDVVVCGVVRRRWRPLVRDSRPCVDLVLKANNVTVDNKERSGSMAITEEVRQEFAEFWEHHKHRPFTGRNIILASICPEVYGLYVVKLALAVVVAGGVQKTGSTTTRIRGEAHMLLVGDPGTAKSQFLKYASGLVPRSVFTTGTGTTSTGLTVTVVREEGEWALEAGALVMADGGVCCIDEFSSVREADRAAIHEAMEQQTISVAKAGLLCKLDSRCSVLAATNPKEDGDPEETLEFIGLASPLLSRFDLVFMLHDVKNPEWDRVVSKYILSGQDPGEAEGAGAEEDWGLEKLHAYFCVIRSLQPRMTPQANEVLSRYYQAQRQSDQRSKARTTLRLLESLVRLSQGHARLMMRGEVGVQDAVVAITLLEASMGGFSPVMDINPLYTAFPQDGELEYRTQVQVILQKLCLSEILSKEMDRLDEDQLASSRKPSGVHRKKDQSAFTTSTQKPPSTAVLHSRKDFKASVSEESFGLDIEELDEATEHRKRPRGGTQQTLNKWVEPDTHHQMEALCEPHLEDSSDDDLKIIKPKKQKNRREEERGRNTQAQVKNTKRKKMRKKVPKEGSSRHDTRQPDASPPSSFSHVDRAGEDLLRDLDDFAEDTWAPKNIKENFISTIAKFAYKKPGKDTSTKQIVIQEPSPNKDKKDKSSSTKVMSESDSVGKKTKDENMPKDSSVLFKHNSVKRSPLKEKPVRASDSTEMQQKEPMESEKHIPSPLIAGKHKNLTPSTESATAKLKRFSYSPLDDKAAKTSTPNINPRETECVDEASVRACPDGESDKNGGSDKSQVSTTHGMDMNVSNINTPPFSSSSSSTSTYFPTKPKHKNKRFSFALNEEDEEDVDLFDSPVTQVRVSDCEGEKQAMGGKAVIPQGSLLKKPLFSPSPKLGRVKLPVVSKVQRQKTALFGDPVKSEDYIMRDRKGVARKMFGRPRAGETEEDLMRQQEQLVAQGKLQPSVKLVRPDKRKTEDGSLPEPANNDAPRSKFAQDRANKKKKEGIKDQTILAESVHRIPRAAVLGRVVEREAALRPSPAGLAQWCPQPSPHGFPQPRALHTLADDGTENSGVTKGKGRVKKSLYMRELERQGLAGRGRVPTTTTTTTNNNTAPPAKQPPDPSIAALGSSSVIIQGDDVLKDKSEVDKIHQENLNRLSAMSHEERMREREELLSCLSGEQIAFLRSLRQGSGKQARGSSEAKPGCEVTPMECSDVEVQERKVKEEGIAGKIEDNRDGKHTEEKMKVESHATSEEEEKQIKSMKEVKMEENTTLSDLPITPQEAEKWVHMDKVEMEKLQWMTSMPPPKPLKDNEGFVARFNFKGDILPYSADISYRQALHHHGEEPGRPGYTLDEIFVMVRSQVLQQRHQGLQMLANIFRNAKEGLYDHCTNPPLIQLAIEAGAVLLLRFALDDPSHLVYREAVRGLHHLVASDPDELCLALAHPWIPGDLEPGVASEVHASDKTRQELDKEEQDLRDHEVIKLDVVRALVRMDTLVRLRYLLEKVQPEAQTVIDILGVLTRMARHSLTAAWSLASTPKLLSIILDSFLPHNVSSLLTGTSVASMSSVYGVPLRHALQMLRVLAAKGRQLAALLVNTYQVMDRLLVYVSMEPSEVSLPLQEALMLSQEAYSLWSVLLTYGLTKPVEAVASFYPMFVKQLVFYRDKVPLNQEQENNKFNYDVGAQMVAVLGRAVEVAATHSLLEARARLNQGTVAEADGKMVVLPPPPLTWAHLQDLPHLVETCLAKWLSQLARDDCRPTFSGLRLIGSCCTFLMAYYSRWKDQTSYNHQECLARTENLYNTIISPFISSPAFMKLLATLPHHSSLCSSLQPGTSRDPINLGSLGCITLGGTVVPLIQPSSPFPLLVPFSSLLLTLNTLHPALIHPTPDRLLESEQIATYLEKLCVSPRHLAPHWLTRAEVYFLANILQLAGTSGSVGSARKVLFHEAALSLLPCIHKGDEHLLKELLIKVICVPEFTCDLAEVAQGIDDMSLSDYEPLKSPALHQPALNASQMTSSVFQSLASIGNELASALVTKKELAASLVLAGRVPFATNSITISHVEDHLILDQFWPLTPLKYAFRDRWKPQKEGESTQSKPEDILTVTRCLQMAYMGLKHRSRILLPPSASSHSSWLQHLSLAFLSASDLFLDPTISSYLQGCVVELLRRGGYAKMTLQHPIDGFSSTSDWYRSLVDQYQAVSYGDSTFALFLIVPLQQHCPKEFRTTLWGDACNALQFLYLRPEQVKRFIPLEQFLAPPEEDEGLITRYRAAVGTSTITAKRNPLMHTIAEHHAHLFLSHAAEMRRAT</sequence>
<dbReference type="Pfam" id="PF25766">
    <property type="entry name" value="TPR_RPAP1"/>
    <property type="match status" value="1"/>
</dbReference>
<dbReference type="InterPro" id="IPR033762">
    <property type="entry name" value="MCM_OB"/>
</dbReference>
<dbReference type="SUPFAM" id="SSF50249">
    <property type="entry name" value="Nucleic acid-binding proteins"/>
    <property type="match status" value="1"/>
</dbReference>
<dbReference type="InterPro" id="IPR041562">
    <property type="entry name" value="MCM_lid"/>
</dbReference>
<dbReference type="GO" id="GO:0017116">
    <property type="term" value="F:single-stranded DNA helicase activity"/>
    <property type="evidence" value="ECO:0007669"/>
    <property type="project" value="TreeGrafter"/>
</dbReference>
<comment type="catalytic activity">
    <reaction evidence="16">
        <text>ATP + H2O = ADP + phosphate + H(+)</text>
        <dbReference type="Rhea" id="RHEA:13065"/>
        <dbReference type="ChEBI" id="CHEBI:15377"/>
        <dbReference type="ChEBI" id="CHEBI:15378"/>
        <dbReference type="ChEBI" id="CHEBI:30616"/>
        <dbReference type="ChEBI" id="CHEBI:43474"/>
        <dbReference type="ChEBI" id="CHEBI:456216"/>
        <dbReference type="EC" id="3.6.4.12"/>
    </reaction>
</comment>
<feature type="compositionally biased region" description="Basic and acidic residues" evidence="18">
    <location>
        <begin position="1219"/>
        <end position="1228"/>
    </location>
</feature>
<dbReference type="Pfam" id="PF08621">
    <property type="entry name" value="RPAP1_N"/>
    <property type="match status" value="1"/>
</dbReference>
<evidence type="ECO:0000256" key="9">
    <source>
        <dbReference type="ARBA" id="ARBA00022806"/>
    </source>
</evidence>
<evidence type="ECO:0000256" key="1">
    <source>
        <dbReference type="ARBA" id="ARBA00004123"/>
    </source>
</evidence>
<protein>
    <recommendedName>
        <fullName evidence="15">DNA helicase MCM9</fullName>
        <ecNumber evidence="4">3.6.4.12</ecNumber>
    </recommendedName>
</protein>
<feature type="compositionally biased region" description="Basic and acidic residues" evidence="18">
    <location>
        <begin position="881"/>
        <end position="890"/>
    </location>
</feature>
<evidence type="ECO:0000256" key="2">
    <source>
        <dbReference type="ARBA" id="ARBA00008010"/>
    </source>
</evidence>
<dbReference type="InterPro" id="IPR013930">
    <property type="entry name" value="RPAP1_N"/>
</dbReference>
<dbReference type="Pfam" id="PF26066">
    <property type="entry name" value="MCM9_N"/>
    <property type="match status" value="1"/>
</dbReference>
<evidence type="ECO:0000256" key="13">
    <source>
        <dbReference type="ARBA" id="ARBA00023204"/>
    </source>
</evidence>
<keyword evidence="8" id="KW-0378">Hydrolase</keyword>
<dbReference type="GO" id="GO:0003697">
    <property type="term" value="F:single-stranded DNA binding"/>
    <property type="evidence" value="ECO:0007669"/>
    <property type="project" value="TreeGrafter"/>
</dbReference>
<evidence type="ECO:0000256" key="18">
    <source>
        <dbReference type="SAM" id="MobiDB-lite"/>
    </source>
</evidence>
<feature type="compositionally biased region" description="Low complexity" evidence="18">
    <location>
        <begin position="1043"/>
        <end position="1059"/>
    </location>
</feature>
<feature type="domain" description="MCM C-terminal AAA(+) ATPase" evidence="19">
    <location>
        <begin position="308"/>
        <end position="510"/>
    </location>
</feature>
<dbReference type="InterPro" id="IPR001208">
    <property type="entry name" value="MCM_dom"/>
</dbReference>
<keyword evidence="6 17" id="KW-0547">Nucleotide-binding</keyword>
<dbReference type="GO" id="GO:0006260">
    <property type="term" value="P:DNA replication"/>
    <property type="evidence" value="ECO:0007669"/>
    <property type="project" value="InterPro"/>
</dbReference>
<keyword evidence="13" id="KW-0234">DNA repair</keyword>
<evidence type="ECO:0000256" key="11">
    <source>
        <dbReference type="ARBA" id="ARBA00023125"/>
    </source>
</evidence>
<evidence type="ECO:0000256" key="14">
    <source>
        <dbReference type="ARBA" id="ARBA00023242"/>
    </source>
</evidence>
<dbReference type="GO" id="GO:0005634">
    <property type="term" value="C:nucleus"/>
    <property type="evidence" value="ECO:0007669"/>
    <property type="project" value="UniProtKB-SubCell"/>
</dbReference>
<feature type="compositionally biased region" description="Basic residues" evidence="18">
    <location>
        <begin position="791"/>
        <end position="801"/>
    </location>
</feature>
<dbReference type="InterPro" id="IPR058768">
    <property type="entry name" value="MCM9_N"/>
</dbReference>
<feature type="compositionally biased region" description="Basic and acidic residues" evidence="18">
    <location>
        <begin position="942"/>
        <end position="953"/>
    </location>
</feature>
<dbReference type="Pfam" id="PF17207">
    <property type="entry name" value="MCM_OB"/>
    <property type="match status" value="1"/>
</dbReference>
<keyword evidence="7" id="KW-0227">DNA damage</keyword>
<gene>
    <name evidence="20" type="ORF">O3P69_005740</name>
</gene>
<feature type="region of interest" description="Disordered" evidence="18">
    <location>
        <begin position="719"/>
        <end position="739"/>
    </location>
</feature>
<feature type="compositionally biased region" description="Polar residues" evidence="18">
    <location>
        <begin position="682"/>
        <end position="692"/>
    </location>
</feature>
<evidence type="ECO:0000256" key="15">
    <source>
        <dbReference type="ARBA" id="ARBA00041085"/>
    </source>
</evidence>
<evidence type="ECO:0000256" key="6">
    <source>
        <dbReference type="ARBA" id="ARBA00022741"/>
    </source>
</evidence>
<dbReference type="Gene3D" id="3.40.50.300">
    <property type="entry name" value="P-loop containing nucleotide triphosphate hydrolases"/>
    <property type="match status" value="1"/>
</dbReference>
<feature type="region of interest" description="Disordered" evidence="18">
    <location>
        <begin position="861"/>
        <end position="1062"/>
    </location>
</feature>
<keyword evidence="9" id="KW-0347">Helicase</keyword>
<feature type="compositionally biased region" description="Basic and acidic residues" evidence="18">
    <location>
        <begin position="900"/>
        <end position="911"/>
    </location>
</feature>
<evidence type="ECO:0000256" key="8">
    <source>
        <dbReference type="ARBA" id="ARBA00022801"/>
    </source>
</evidence>
<dbReference type="PROSITE" id="PS50051">
    <property type="entry name" value="MCM_2"/>
    <property type="match status" value="1"/>
</dbReference>
<dbReference type="EMBL" id="JARAKH010000017">
    <property type="protein sequence ID" value="KAK8395828.1"/>
    <property type="molecule type" value="Genomic_DNA"/>
</dbReference>
<feature type="region of interest" description="Disordered" evidence="18">
    <location>
        <begin position="1268"/>
        <end position="1356"/>
    </location>
</feature>
<evidence type="ECO:0000256" key="5">
    <source>
        <dbReference type="ARBA" id="ARBA00022705"/>
    </source>
</evidence>
<evidence type="ECO:0000256" key="16">
    <source>
        <dbReference type="ARBA" id="ARBA00047995"/>
    </source>
</evidence>
<evidence type="ECO:0000256" key="10">
    <source>
        <dbReference type="ARBA" id="ARBA00022840"/>
    </source>
</evidence>
<feature type="region of interest" description="Disordered" evidence="18">
    <location>
        <begin position="1186"/>
        <end position="1240"/>
    </location>
</feature>
<dbReference type="SMART" id="SM00350">
    <property type="entry name" value="MCM"/>
    <property type="match status" value="1"/>
</dbReference>
<comment type="caution">
    <text evidence="20">The sequence shown here is derived from an EMBL/GenBank/DDBJ whole genome shotgun (WGS) entry which is preliminary data.</text>
</comment>
<feature type="region of interest" description="Disordered" evidence="18">
    <location>
        <begin position="1454"/>
        <end position="1486"/>
    </location>
</feature>
<dbReference type="GO" id="GO:0016787">
    <property type="term" value="F:hydrolase activity"/>
    <property type="evidence" value="ECO:0007669"/>
    <property type="project" value="UniProtKB-KW"/>
</dbReference>
<dbReference type="PROSITE" id="PS00847">
    <property type="entry name" value="MCM_1"/>
    <property type="match status" value="1"/>
</dbReference>
<evidence type="ECO:0000256" key="17">
    <source>
        <dbReference type="RuleBase" id="RU004070"/>
    </source>
</evidence>
<reference evidence="20 21" key="1">
    <citation type="submission" date="2023-03" db="EMBL/GenBank/DDBJ databases">
        <title>High-quality genome of Scylla paramamosain provides insights in environmental adaptation.</title>
        <authorList>
            <person name="Zhang L."/>
        </authorList>
    </citation>
    <scope>NUCLEOTIDE SEQUENCE [LARGE SCALE GENOMIC DNA]</scope>
    <source>
        <strain evidence="20">LZ_2023a</strain>
        <tissue evidence="20">Muscle</tissue>
    </source>
</reference>
<dbReference type="InterPro" id="IPR012340">
    <property type="entry name" value="NA-bd_OB-fold"/>
</dbReference>
<dbReference type="Pfam" id="PF08620">
    <property type="entry name" value="RPAP1_C"/>
    <property type="match status" value="1"/>
</dbReference>
<dbReference type="EC" id="3.6.4.12" evidence="4"/>
<evidence type="ECO:0000256" key="7">
    <source>
        <dbReference type="ARBA" id="ARBA00022763"/>
    </source>
</evidence>
<evidence type="ECO:0000313" key="21">
    <source>
        <dbReference type="Proteomes" id="UP001487740"/>
    </source>
</evidence>
<evidence type="ECO:0000259" key="19">
    <source>
        <dbReference type="PROSITE" id="PS50051"/>
    </source>
</evidence>
<comment type="subcellular location">
    <subcellularLocation>
        <location evidence="1">Nucleus</location>
    </subcellularLocation>
</comment>
<keyword evidence="12" id="KW-0804">Transcription</keyword>
<feature type="compositionally biased region" description="Polar residues" evidence="18">
    <location>
        <begin position="1023"/>
        <end position="1042"/>
    </location>
</feature>
<comment type="similarity">
    <text evidence="2 17">Belongs to the MCM family.</text>
</comment>
<proteinExistence type="inferred from homology"/>
<dbReference type="PANTHER" id="PTHR11630">
    <property type="entry name" value="DNA REPLICATION LICENSING FACTOR MCM FAMILY MEMBER"/>
    <property type="match status" value="1"/>
</dbReference>
<dbReference type="InterPro" id="IPR031327">
    <property type="entry name" value="MCM"/>
</dbReference>
<keyword evidence="14" id="KW-0539">Nucleus</keyword>
<organism evidence="20 21">
    <name type="scientific">Scylla paramamosain</name>
    <name type="common">Mud crab</name>
    <dbReference type="NCBI Taxonomy" id="85552"/>
    <lineage>
        <taxon>Eukaryota</taxon>
        <taxon>Metazoa</taxon>
        <taxon>Ecdysozoa</taxon>
        <taxon>Arthropoda</taxon>
        <taxon>Crustacea</taxon>
        <taxon>Multicrustacea</taxon>
        <taxon>Malacostraca</taxon>
        <taxon>Eumalacostraca</taxon>
        <taxon>Eucarida</taxon>
        <taxon>Decapoda</taxon>
        <taxon>Pleocyemata</taxon>
        <taxon>Brachyura</taxon>
        <taxon>Eubrachyura</taxon>
        <taxon>Portunoidea</taxon>
        <taxon>Portunidae</taxon>
        <taxon>Portuninae</taxon>
        <taxon>Scylla</taxon>
    </lineage>
</organism>
<feature type="compositionally biased region" description="Basic and acidic residues" evidence="18">
    <location>
        <begin position="802"/>
        <end position="813"/>
    </location>
</feature>
<dbReference type="GO" id="GO:0005524">
    <property type="term" value="F:ATP binding"/>
    <property type="evidence" value="ECO:0007669"/>
    <property type="project" value="UniProtKB-KW"/>
</dbReference>
<dbReference type="GO" id="GO:0042555">
    <property type="term" value="C:MCM complex"/>
    <property type="evidence" value="ECO:0007669"/>
    <property type="project" value="TreeGrafter"/>
</dbReference>
<dbReference type="Proteomes" id="UP001487740">
    <property type="component" value="Unassembled WGS sequence"/>
</dbReference>
<comment type="similarity">
    <text evidence="3">Belongs to the RPAP1 family.</text>
</comment>
<feature type="compositionally biased region" description="Basic and acidic residues" evidence="18">
    <location>
        <begin position="755"/>
        <end position="767"/>
    </location>
</feature>
<dbReference type="FunFam" id="3.40.50.300:FF:000671">
    <property type="entry name" value="DNA helicase MCM9 isoform X1"/>
    <property type="match status" value="1"/>
</dbReference>
<dbReference type="SUPFAM" id="SSF52540">
    <property type="entry name" value="P-loop containing nucleoside triphosphate hydrolases"/>
    <property type="match status" value="1"/>
</dbReference>
<feature type="region of interest" description="Disordered" evidence="18">
    <location>
        <begin position="664"/>
        <end position="702"/>
    </location>
</feature>
<keyword evidence="21" id="KW-1185">Reference proteome</keyword>
<keyword evidence="11 17" id="KW-0238">DNA-binding</keyword>